<accession>A0A1A2ZNB9</accession>
<dbReference type="GO" id="GO:0009306">
    <property type="term" value="P:protein secretion"/>
    <property type="evidence" value="ECO:0007669"/>
    <property type="project" value="InterPro"/>
</dbReference>
<dbReference type="RefSeq" id="WP_065012976.1">
    <property type="nucleotide sequence ID" value="NZ_LZKJ01000035.1"/>
</dbReference>
<dbReference type="Pfam" id="PF10824">
    <property type="entry name" value="T7SS_ESX_EspC"/>
    <property type="match status" value="1"/>
</dbReference>
<dbReference type="EMBL" id="LZKJ01000035">
    <property type="protein sequence ID" value="OBI51785.1"/>
    <property type="molecule type" value="Genomic_DNA"/>
</dbReference>
<dbReference type="InterPro" id="IPR022536">
    <property type="entry name" value="EspC"/>
</dbReference>
<dbReference type="AlphaFoldDB" id="A0A1A2ZNB9"/>
<dbReference type="Proteomes" id="UP000093592">
    <property type="component" value="Unassembled WGS sequence"/>
</dbReference>
<evidence type="ECO:0008006" key="3">
    <source>
        <dbReference type="Google" id="ProtNLM"/>
    </source>
</evidence>
<evidence type="ECO:0000313" key="1">
    <source>
        <dbReference type="EMBL" id="OBI51785.1"/>
    </source>
</evidence>
<organism evidence="1 2">
    <name type="scientific">Mycobacterium kyorinense</name>
    <dbReference type="NCBI Taxonomy" id="487514"/>
    <lineage>
        <taxon>Bacteria</taxon>
        <taxon>Bacillati</taxon>
        <taxon>Actinomycetota</taxon>
        <taxon>Actinomycetes</taxon>
        <taxon>Mycobacteriales</taxon>
        <taxon>Mycobacteriaceae</taxon>
        <taxon>Mycobacterium</taxon>
    </lineage>
</organism>
<name>A0A1A2ZNB9_9MYCO</name>
<comment type="caution">
    <text evidence="1">The sequence shown here is derived from an EMBL/GenBank/DDBJ whole genome shotgun (WGS) entry which is preliminary data.</text>
</comment>
<dbReference type="OrthoDB" id="4626779at2"/>
<proteinExistence type="predicted"/>
<sequence>MRVDPELLRGFARQVDAASGTIRTADVGHKATTAADGLPGSTTQWACRLVGENMAQVADKIAKNVSDMGVAVRGAGDRYEVEDDALAGKFDGLF</sequence>
<reference evidence="2" key="1">
    <citation type="submission" date="2016-06" db="EMBL/GenBank/DDBJ databases">
        <authorList>
            <person name="Sutton G."/>
            <person name="Brinkac L."/>
            <person name="Sanka R."/>
            <person name="Adams M."/>
            <person name="Lau E."/>
            <person name="Sam S."/>
            <person name="Sreng N."/>
            <person name="Him V."/>
            <person name="Kerleguer A."/>
            <person name="Cheng S."/>
        </authorList>
    </citation>
    <scope>NUCLEOTIDE SEQUENCE [LARGE SCALE GENOMIC DNA]</scope>
    <source>
        <strain evidence="2">E861</strain>
    </source>
</reference>
<protein>
    <recommendedName>
        <fullName evidence="3">ESX-1 secretion-associated protein</fullName>
    </recommendedName>
</protein>
<evidence type="ECO:0000313" key="2">
    <source>
        <dbReference type="Proteomes" id="UP000093592"/>
    </source>
</evidence>
<gene>
    <name evidence="1" type="ORF">A5707_00710</name>
</gene>